<comment type="caution">
    <text evidence="1">The sequence shown here is derived from an EMBL/GenBank/DDBJ whole genome shotgun (WGS) entry which is preliminary data.</text>
</comment>
<organism evidence="1 2">
    <name type="scientific">Trametes sanguinea</name>
    <dbReference type="NCBI Taxonomy" id="158606"/>
    <lineage>
        <taxon>Eukaryota</taxon>
        <taxon>Fungi</taxon>
        <taxon>Dikarya</taxon>
        <taxon>Basidiomycota</taxon>
        <taxon>Agaricomycotina</taxon>
        <taxon>Agaricomycetes</taxon>
        <taxon>Polyporales</taxon>
        <taxon>Polyporaceae</taxon>
        <taxon>Trametes</taxon>
    </lineage>
</organism>
<name>A0ACC1MB11_9APHY</name>
<protein>
    <submittedName>
        <fullName evidence="1">Uncharacterized protein</fullName>
    </submittedName>
</protein>
<evidence type="ECO:0000313" key="1">
    <source>
        <dbReference type="EMBL" id="KAJ2954980.1"/>
    </source>
</evidence>
<evidence type="ECO:0000313" key="2">
    <source>
        <dbReference type="Proteomes" id="UP001144978"/>
    </source>
</evidence>
<keyword evidence="2" id="KW-1185">Reference proteome</keyword>
<accession>A0ACC1MB11</accession>
<dbReference type="Proteomes" id="UP001144978">
    <property type="component" value="Unassembled WGS sequence"/>
</dbReference>
<dbReference type="EMBL" id="JANSHE010007979">
    <property type="protein sequence ID" value="KAJ2954980.1"/>
    <property type="molecule type" value="Genomic_DNA"/>
</dbReference>
<proteinExistence type="predicted"/>
<sequence>MARKFFVGGNFKMNPTSQAQKKTIVKVLNEADLDPNVVVAPPSIYLLPLKDLLRKDIQIAAQNCYFKPSGAFTGETSPAQLVDAGIPYVILGESLSKAELGLPLTPHPPSAPFHQATPSAARSSTRPQGSSPRRRAPRSRPACA</sequence>
<gene>
    <name evidence="1" type="ORF">NUW54_g14788</name>
</gene>
<reference evidence="1" key="1">
    <citation type="submission" date="2022-08" db="EMBL/GenBank/DDBJ databases">
        <title>Genome Sequence of Pycnoporus sanguineus.</title>
        <authorList>
            <person name="Buettner E."/>
        </authorList>
    </citation>
    <scope>NUCLEOTIDE SEQUENCE</scope>
    <source>
        <strain evidence="1">CG-C14</strain>
    </source>
</reference>